<keyword evidence="6" id="KW-1185">Reference proteome</keyword>
<protein>
    <submittedName>
        <fullName evidence="5">Response regulator</fullName>
    </submittedName>
</protein>
<evidence type="ECO:0000256" key="3">
    <source>
        <dbReference type="PROSITE-ProRule" id="PRU00169"/>
    </source>
</evidence>
<dbReference type="InterPro" id="IPR001789">
    <property type="entry name" value="Sig_transdc_resp-reg_receiver"/>
</dbReference>
<dbReference type="AlphaFoldDB" id="A0AAE9YDG9"/>
<feature type="modified residue" description="4-aspartylphosphate" evidence="3">
    <location>
        <position position="52"/>
    </location>
</feature>
<feature type="domain" description="Response regulatory" evidence="4">
    <location>
        <begin position="3"/>
        <end position="122"/>
    </location>
</feature>
<dbReference type="Pfam" id="PF00072">
    <property type="entry name" value="Response_reg"/>
    <property type="match status" value="1"/>
</dbReference>
<dbReference type="PANTHER" id="PTHR45339">
    <property type="entry name" value="HYBRID SIGNAL TRANSDUCTION HISTIDINE KINASE J"/>
    <property type="match status" value="1"/>
</dbReference>
<gene>
    <name evidence="5" type="ORF">PO878_20020</name>
</gene>
<organism evidence="5 6">
    <name type="scientific">Iamia majanohamensis</name>
    <dbReference type="NCBI Taxonomy" id="467976"/>
    <lineage>
        <taxon>Bacteria</taxon>
        <taxon>Bacillati</taxon>
        <taxon>Actinomycetota</taxon>
        <taxon>Acidimicrobiia</taxon>
        <taxon>Acidimicrobiales</taxon>
        <taxon>Iamiaceae</taxon>
        <taxon>Iamia</taxon>
    </lineage>
</organism>
<keyword evidence="1 3" id="KW-0597">Phosphoprotein</keyword>
<dbReference type="PROSITE" id="PS50110">
    <property type="entry name" value="RESPONSE_REGULATORY"/>
    <property type="match status" value="1"/>
</dbReference>
<evidence type="ECO:0000256" key="1">
    <source>
        <dbReference type="ARBA" id="ARBA00022553"/>
    </source>
</evidence>
<dbReference type="GO" id="GO:0000160">
    <property type="term" value="P:phosphorelay signal transduction system"/>
    <property type="evidence" value="ECO:0007669"/>
    <property type="project" value="UniProtKB-KW"/>
</dbReference>
<evidence type="ECO:0000256" key="2">
    <source>
        <dbReference type="ARBA" id="ARBA00023012"/>
    </source>
</evidence>
<accession>A0AAE9YDG9</accession>
<dbReference type="SUPFAM" id="SSF52172">
    <property type="entry name" value="CheY-like"/>
    <property type="match status" value="1"/>
</dbReference>
<keyword evidence="2" id="KW-0902">Two-component regulatory system</keyword>
<dbReference type="PANTHER" id="PTHR45339:SF1">
    <property type="entry name" value="HYBRID SIGNAL TRANSDUCTION HISTIDINE KINASE J"/>
    <property type="match status" value="1"/>
</dbReference>
<evidence type="ECO:0000313" key="5">
    <source>
        <dbReference type="EMBL" id="WCO66782.1"/>
    </source>
</evidence>
<evidence type="ECO:0000259" key="4">
    <source>
        <dbReference type="PROSITE" id="PS50110"/>
    </source>
</evidence>
<name>A0AAE9YDG9_9ACTN</name>
<dbReference type="CDD" id="cd17546">
    <property type="entry name" value="REC_hyHK_CKI1_RcsC-like"/>
    <property type="match status" value="1"/>
</dbReference>
<dbReference type="EMBL" id="CP116942">
    <property type="protein sequence ID" value="WCO66782.1"/>
    <property type="molecule type" value="Genomic_DNA"/>
</dbReference>
<dbReference type="RefSeq" id="WP_272736304.1">
    <property type="nucleotide sequence ID" value="NZ_CP116942.1"/>
</dbReference>
<dbReference type="Proteomes" id="UP001216390">
    <property type="component" value="Chromosome"/>
</dbReference>
<proteinExistence type="predicted"/>
<dbReference type="InterPro" id="IPR011006">
    <property type="entry name" value="CheY-like_superfamily"/>
</dbReference>
<dbReference type="Gene3D" id="3.40.50.2300">
    <property type="match status" value="1"/>
</dbReference>
<reference evidence="5" key="1">
    <citation type="submission" date="2023-01" db="EMBL/GenBank/DDBJ databases">
        <title>The diversity of Class Acidimicrobiia in South China Sea sediment environments and the proposal of Iamia marina sp. nov., a novel species of the genus Iamia.</title>
        <authorList>
            <person name="He Y."/>
            <person name="Tian X."/>
        </authorList>
    </citation>
    <scope>NUCLEOTIDE SEQUENCE</scope>
    <source>
        <strain evidence="5">DSM 19957</strain>
    </source>
</reference>
<dbReference type="KEGG" id="ima:PO878_20020"/>
<evidence type="ECO:0000313" key="6">
    <source>
        <dbReference type="Proteomes" id="UP001216390"/>
    </source>
</evidence>
<dbReference type="SMART" id="SM00448">
    <property type="entry name" value="REC"/>
    <property type="match status" value="1"/>
</dbReference>
<sequence>MPRILLAEDNRLNQLVAVGVLRNLACDVEIVDDGAKAVEACLRDQFDAVLMDIMMPVMDGYEATARIRAGQEAAGLARTPIIGLSARAMDGDREVALNAGLDDYLTKPLREEQLRAAFQTWIPTPAEDEVLGPQPAAGALDITVDLTGRGLG</sequence>